<reference evidence="2 3" key="1">
    <citation type="journal article" date="2024" name="Nat. Commun.">
        <title>Phylogenomics reveals the evolutionary origins of lichenization in chlorophyte algae.</title>
        <authorList>
            <person name="Puginier C."/>
            <person name="Libourel C."/>
            <person name="Otte J."/>
            <person name="Skaloud P."/>
            <person name="Haon M."/>
            <person name="Grisel S."/>
            <person name="Petersen M."/>
            <person name="Berrin J.G."/>
            <person name="Delaux P.M."/>
            <person name="Dal Grande F."/>
            <person name="Keller J."/>
        </authorList>
    </citation>
    <scope>NUCLEOTIDE SEQUENCE [LARGE SCALE GENOMIC DNA]</scope>
    <source>
        <strain evidence="2 3">SAG 2145</strain>
    </source>
</reference>
<dbReference type="Proteomes" id="UP001438707">
    <property type="component" value="Unassembled WGS sequence"/>
</dbReference>
<dbReference type="AlphaFoldDB" id="A0AAW1RC59"/>
<accession>A0AAW1RC59</accession>
<proteinExistence type="predicted"/>
<name>A0AAW1RC59_9CHLO</name>
<evidence type="ECO:0000256" key="1">
    <source>
        <dbReference type="SAM" id="MobiDB-lite"/>
    </source>
</evidence>
<sequence>MAVLAERDMREHKLRARESREAQAKRRAFAVKESTRRATELHPGGHQPHGFPRQPPQKDIKFRRRKAVASSSQKRALPGTGRKYPKSDSEEARIRERRAFADKEMARKAVERQAKEAAMEQELHRKLDHKLHQLQAGAPSPLSRVSSKASPQGSHDLTWFPDLDIVHTPKYQELLTALEKSPEGSGELFSFPSLGSGSSPRHREMMDMIRHELVADIAEGPASQRLARKRKACRKGQKRARK</sequence>
<dbReference type="EMBL" id="JALJOS010000014">
    <property type="protein sequence ID" value="KAK9831274.1"/>
    <property type="molecule type" value="Genomic_DNA"/>
</dbReference>
<evidence type="ECO:0000313" key="3">
    <source>
        <dbReference type="Proteomes" id="UP001438707"/>
    </source>
</evidence>
<feature type="compositionally biased region" description="Basic residues" evidence="1">
    <location>
        <begin position="226"/>
        <end position="242"/>
    </location>
</feature>
<protein>
    <submittedName>
        <fullName evidence="2">Uncharacterized protein</fullName>
    </submittedName>
</protein>
<feature type="compositionally biased region" description="Polar residues" evidence="1">
    <location>
        <begin position="143"/>
        <end position="153"/>
    </location>
</feature>
<comment type="caution">
    <text evidence="2">The sequence shown here is derived from an EMBL/GenBank/DDBJ whole genome shotgun (WGS) entry which is preliminary data.</text>
</comment>
<feature type="region of interest" description="Disordered" evidence="1">
    <location>
        <begin position="220"/>
        <end position="242"/>
    </location>
</feature>
<feature type="compositionally biased region" description="Basic and acidic residues" evidence="1">
    <location>
        <begin position="85"/>
        <end position="125"/>
    </location>
</feature>
<feature type="region of interest" description="Disordered" evidence="1">
    <location>
        <begin position="1"/>
        <end position="153"/>
    </location>
</feature>
<feature type="compositionally biased region" description="Basic and acidic residues" evidence="1">
    <location>
        <begin position="1"/>
        <end position="24"/>
    </location>
</feature>
<keyword evidence="3" id="KW-1185">Reference proteome</keyword>
<organism evidence="2 3">
    <name type="scientific">Apatococcus lobatus</name>
    <dbReference type="NCBI Taxonomy" id="904363"/>
    <lineage>
        <taxon>Eukaryota</taxon>
        <taxon>Viridiplantae</taxon>
        <taxon>Chlorophyta</taxon>
        <taxon>core chlorophytes</taxon>
        <taxon>Trebouxiophyceae</taxon>
        <taxon>Chlorellales</taxon>
        <taxon>Chlorellaceae</taxon>
        <taxon>Apatococcus</taxon>
    </lineage>
</organism>
<evidence type="ECO:0000313" key="2">
    <source>
        <dbReference type="EMBL" id="KAK9831274.1"/>
    </source>
</evidence>
<gene>
    <name evidence="2" type="ORF">WJX74_010118</name>
</gene>